<keyword evidence="2" id="KW-0472">Membrane</keyword>
<feature type="signal peptide" evidence="3">
    <location>
        <begin position="1"/>
        <end position="21"/>
    </location>
</feature>
<reference evidence="4" key="2">
    <citation type="journal article" date="2021" name="World Allergy Organ. J.">
        <title>Chromosome-level assembly of Dermatophagoides farinae genome and transcriptome reveals two novel allergens Der f 37 and Der f 39.</title>
        <authorList>
            <person name="Chen J."/>
            <person name="Cai Z."/>
            <person name="Fan D."/>
            <person name="Hu J."/>
            <person name="Hou Y."/>
            <person name="He Y."/>
            <person name="Zhang Z."/>
            <person name="Zhao Z."/>
            <person name="Gao P."/>
            <person name="Hu W."/>
            <person name="Sun J."/>
            <person name="Li J."/>
            <person name="Ji K."/>
        </authorList>
    </citation>
    <scope>NUCLEOTIDE SEQUENCE</scope>
    <source>
        <strain evidence="4">JKM2019</strain>
    </source>
</reference>
<proteinExistence type="predicted"/>
<organism evidence="4">
    <name type="scientific">Dermatophagoides farinae</name>
    <name type="common">American house dust mite</name>
    <dbReference type="NCBI Taxonomy" id="6954"/>
    <lineage>
        <taxon>Eukaryota</taxon>
        <taxon>Metazoa</taxon>
        <taxon>Ecdysozoa</taxon>
        <taxon>Arthropoda</taxon>
        <taxon>Chelicerata</taxon>
        <taxon>Arachnida</taxon>
        <taxon>Acari</taxon>
        <taxon>Acariformes</taxon>
        <taxon>Sarcoptiformes</taxon>
        <taxon>Astigmata</taxon>
        <taxon>Psoroptidia</taxon>
        <taxon>Analgoidea</taxon>
        <taxon>Pyroglyphidae</taxon>
        <taxon>Dermatophagoidinae</taxon>
        <taxon>Dermatophagoides</taxon>
    </lineage>
</organism>
<keyword evidence="3" id="KW-0732">Signal</keyword>
<reference evidence="4" key="1">
    <citation type="submission" date="2020-06" db="EMBL/GenBank/DDBJ databases">
        <authorList>
            <person name="Ji K."/>
            <person name="Li J."/>
        </authorList>
    </citation>
    <scope>NUCLEOTIDE SEQUENCE</scope>
    <source>
        <strain evidence="4">JKM2019</strain>
        <tissue evidence="4">Whole body</tissue>
    </source>
</reference>
<feature type="compositionally biased region" description="Polar residues" evidence="1">
    <location>
        <begin position="362"/>
        <end position="374"/>
    </location>
</feature>
<dbReference type="EMBL" id="SDOV01000007">
    <property type="protein sequence ID" value="KAH7638583.1"/>
    <property type="molecule type" value="Genomic_DNA"/>
</dbReference>
<accession>A0A9D4NUH9</accession>
<feature type="chain" id="PRO_5038408005" evidence="3">
    <location>
        <begin position="22"/>
        <end position="403"/>
    </location>
</feature>
<feature type="region of interest" description="Disordered" evidence="1">
    <location>
        <begin position="340"/>
        <end position="403"/>
    </location>
</feature>
<evidence type="ECO:0000256" key="2">
    <source>
        <dbReference type="SAM" id="Phobius"/>
    </source>
</evidence>
<protein>
    <submittedName>
        <fullName evidence="4">Uncharacterized protein</fullName>
    </submittedName>
</protein>
<dbReference type="Proteomes" id="UP000828236">
    <property type="component" value="Unassembled WGS sequence"/>
</dbReference>
<evidence type="ECO:0000256" key="1">
    <source>
        <dbReference type="SAM" id="MobiDB-lite"/>
    </source>
</evidence>
<name>A0A9D4NUH9_DERFA</name>
<evidence type="ECO:0000313" key="4">
    <source>
        <dbReference type="EMBL" id="KAH7638583.1"/>
    </source>
</evidence>
<comment type="caution">
    <text evidence="4">The sequence shown here is derived from an EMBL/GenBank/DDBJ whole genome shotgun (WGS) entry which is preliminary data.</text>
</comment>
<keyword evidence="2" id="KW-0812">Transmembrane</keyword>
<evidence type="ECO:0000256" key="3">
    <source>
        <dbReference type="SAM" id="SignalP"/>
    </source>
</evidence>
<feature type="transmembrane region" description="Helical" evidence="2">
    <location>
        <begin position="264"/>
        <end position="284"/>
    </location>
</feature>
<dbReference type="AlphaFoldDB" id="A0A9D4NUH9"/>
<sequence length="403" mass="45279">MSMITITVAIMLFLLIQIISSTFVHGFLGPTVHDIMTIGQLKDKSLLIITKDKTSYIIERNKKDEWTNTWPVSEGNGTSMEKRWPWIDKLSLYEKFIANDHIRDSAVIQTNDGNDGIMLYGEKTTLLLNLDKQKASIVDTTKIKNFNLLLPLSIMNRSLSFMENDTKSLTIRSYEWKNDHLANHSNIDYLYCSNGLVTIAHCPKGTMAMPFPVIKKVFANEKNDLIFFDDTAKMVYKFPLFSGLMSKTKKSFFLHDEPMVNSRLLLFLMMLLIMIAIVEFLIIIKCGYDHGRMIGHVRRLSKLNSTKNVRRGGGGGVVGGGDRSGVVVKGPVVLDDDSSSIIQTKDKSKKPKKGLKSDISDVEQQSTLSEISTSNKKRKTSPPSVSNKKPKSANLDHNSSCLF</sequence>
<keyword evidence="2" id="KW-1133">Transmembrane helix</keyword>
<gene>
    <name evidence="4" type="ORF">HUG17_2616</name>
</gene>